<accession>A0A8J7KE90</accession>
<dbReference type="InterPro" id="IPR008475">
    <property type="entry name" value="PLipase_C_C"/>
</dbReference>
<feature type="domain" description="F5/8 type C" evidence="8">
    <location>
        <begin position="675"/>
        <end position="830"/>
    </location>
</feature>
<dbReference type="InterPro" id="IPR007312">
    <property type="entry name" value="Phosphoesterase"/>
</dbReference>
<dbReference type="Gene3D" id="3.40.720.10">
    <property type="entry name" value="Alkaline Phosphatase, subunit A"/>
    <property type="match status" value="2"/>
</dbReference>
<dbReference type="InterPro" id="IPR017767">
    <property type="entry name" value="PC-PLC"/>
</dbReference>
<dbReference type="Pfam" id="PF05506">
    <property type="entry name" value="PLipase_C_C"/>
    <property type="match status" value="2"/>
</dbReference>
<dbReference type="CDD" id="cd16014">
    <property type="entry name" value="PLC"/>
    <property type="match status" value="1"/>
</dbReference>
<dbReference type="AlphaFoldDB" id="A0A8J7KE90"/>
<evidence type="ECO:0000313" key="10">
    <source>
        <dbReference type="Proteomes" id="UP000622552"/>
    </source>
</evidence>
<keyword evidence="4" id="KW-0134">Cell wall</keyword>
<dbReference type="Proteomes" id="UP000622552">
    <property type="component" value="Unassembled WGS sequence"/>
</dbReference>
<dbReference type="PROSITE" id="PS51318">
    <property type="entry name" value="TAT"/>
    <property type="match status" value="1"/>
</dbReference>
<dbReference type="PANTHER" id="PTHR31956:SF1">
    <property type="entry name" value="NON-SPECIFIC PHOSPHOLIPASE C1"/>
    <property type="match status" value="1"/>
</dbReference>
<dbReference type="PROSITE" id="PS50022">
    <property type="entry name" value="FA58C_3"/>
    <property type="match status" value="1"/>
</dbReference>
<dbReference type="InterPro" id="IPR008979">
    <property type="entry name" value="Galactose-bd-like_sf"/>
</dbReference>
<dbReference type="GO" id="GO:0034480">
    <property type="term" value="F:phosphatidylcholine phospholipase C activity"/>
    <property type="evidence" value="ECO:0007669"/>
    <property type="project" value="UniProtKB-EC"/>
</dbReference>
<evidence type="ECO:0000259" key="8">
    <source>
        <dbReference type="PROSITE" id="PS50022"/>
    </source>
</evidence>
<comment type="catalytic activity">
    <reaction evidence="7">
        <text>a 1,2-diacyl-sn-glycero-3-phosphocholine + H2O = phosphocholine + a 1,2-diacyl-sn-glycerol + H(+)</text>
        <dbReference type="Rhea" id="RHEA:10604"/>
        <dbReference type="ChEBI" id="CHEBI:15377"/>
        <dbReference type="ChEBI" id="CHEBI:15378"/>
        <dbReference type="ChEBI" id="CHEBI:17815"/>
        <dbReference type="ChEBI" id="CHEBI:57643"/>
        <dbReference type="ChEBI" id="CHEBI:295975"/>
        <dbReference type="EC" id="3.1.4.3"/>
    </reaction>
    <physiologicalReaction direction="left-to-right" evidence="7">
        <dbReference type="Rhea" id="RHEA:10605"/>
    </physiologicalReaction>
</comment>
<name>A0A8J7KE90_9ACTN</name>
<keyword evidence="10" id="KW-1185">Reference proteome</keyword>
<dbReference type="SUPFAM" id="SSF49785">
    <property type="entry name" value="Galactose-binding domain-like"/>
    <property type="match status" value="1"/>
</dbReference>
<dbReference type="SMART" id="SM00231">
    <property type="entry name" value="FA58C"/>
    <property type="match status" value="1"/>
</dbReference>
<sequence length="830" mass="87976">MEEHNPQSTVSRRRVLGMTAGAAGVAAATALPGIGVADAVTAAPAEAAAAATGTIADVEHVVIFMQENRAFDHYYGTMRGVRGFADPTAIRLPSGKSVFHQPYPSNPDGYILPFRMNTGTTSAICANAPAMNYSTDIAIYNNGKYDAWNTARTPGLGMGTFTRADLPFYYSLADAFTICDHNFQSTFTQTNPNRLHLFTGSNGLSVGQSAVLDNTEPAAGFTWTTYAERLEAAGVSWKVYQENDNFDDNAFAWFKNFKNASTSSALYTKGLAKQADFVKAFGDDVAAGTLPQVSWIIAPANLSEHANYKPAYGEDLTARLLAKLAANPAVYDKTVFILNYDENGGFYDHVPPPVPATSSSNGLSTVSTTGEINSGSPIGLGFRVPMILVSPWSRGGWVCSEVFDHTSVLRFLEKRFGVAEPNISAWRRSVTGDLTSAFDFANPNTTWPSLPSTTGYPSGADTQCSTLPAPGVPAAQALPAQESGTRPARALPYTLAANGRVASDKFWIDFANTGTSGAHFTLYANQFRTDGPWRYTVEAGKTLSDYIAAGTPTGSYDVTAIGPNGFLRQFAGNRVTATTSGNANPEVTLRYAPTEGKVYLDMKNSGTKACTVTVKANRYRTDGPWNYAVAAGATVTDSWNVAPASNWYDLTATANTTDGFLRRFAGHMETGAPSTSDPAFGTATPVPGPLPVTVTYFDSQETVGENGAAVNAVDGNPATIWHTQWSSATAPLPHELQLDAGASKSLTGLTYTPRQDGGSNGRVGQYEIATSVDGTTWTVAATGTFPDTAAAKTVTFATAVNGRYVRFRALTEAGNRGPWTSAAAVTPLGL</sequence>
<evidence type="ECO:0000256" key="7">
    <source>
        <dbReference type="ARBA" id="ARBA00048421"/>
    </source>
</evidence>
<evidence type="ECO:0000313" key="9">
    <source>
        <dbReference type="EMBL" id="MBG6134880.1"/>
    </source>
</evidence>
<evidence type="ECO:0000256" key="2">
    <source>
        <dbReference type="ARBA" id="ARBA00009717"/>
    </source>
</evidence>
<evidence type="ECO:0000256" key="6">
    <source>
        <dbReference type="ARBA" id="ARBA00023026"/>
    </source>
</evidence>
<gene>
    <name evidence="9" type="ORF">IW245_001074</name>
</gene>
<evidence type="ECO:0000256" key="5">
    <source>
        <dbReference type="ARBA" id="ARBA00022801"/>
    </source>
</evidence>
<dbReference type="EC" id="3.1.4.3" evidence="3"/>
<protein>
    <recommendedName>
        <fullName evidence="3">phospholipase C</fullName>
        <ecNumber evidence="3">3.1.4.3</ecNumber>
    </recommendedName>
</protein>
<dbReference type="EMBL" id="JADOUF010000001">
    <property type="protein sequence ID" value="MBG6134880.1"/>
    <property type="molecule type" value="Genomic_DNA"/>
</dbReference>
<dbReference type="InterPro" id="IPR017850">
    <property type="entry name" value="Alkaline_phosphatase_core_sf"/>
</dbReference>
<comment type="similarity">
    <text evidence="2">Belongs to the bacterial phospholipase C family.</text>
</comment>
<dbReference type="Gene3D" id="2.60.120.260">
    <property type="entry name" value="Galactose-binding domain-like"/>
    <property type="match status" value="1"/>
</dbReference>
<comment type="caution">
    <text evidence="9">The sequence shown here is derived from an EMBL/GenBank/DDBJ whole genome shotgun (WGS) entry which is preliminary data.</text>
</comment>
<dbReference type="Pfam" id="PF00754">
    <property type="entry name" value="F5_F8_type_C"/>
    <property type="match status" value="1"/>
</dbReference>
<reference evidence="9" key="1">
    <citation type="submission" date="2020-11" db="EMBL/GenBank/DDBJ databases">
        <title>Sequencing the genomes of 1000 actinobacteria strains.</title>
        <authorList>
            <person name="Klenk H.-P."/>
        </authorList>
    </citation>
    <scope>NUCLEOTIDE SEQUENCE</scope>
    <source>
        <strain evidence="9">DSM 45356</strain>
    </source>
</reference>
<dbReference type="InterPro" id="IPR006311">
    <property type="entry name" value="TAT_signal"/>
</dbReference>
<evidence type="ECO:0000256" key="3">
    <source>
        <dbReference type="ARBA" id="ARBA00012018"/>
    </source>
</evidence>
<evidence type="ECO:0000256" key="4">
    <source>
        <dbReference type="ARBA" id="ARBA00022512"/>
    </source>
</evidence>
<keyword evidence="6" id="KW-0843">Virulence</keyword>
<proteinExistence type="inferred from homology"/>
<keyword evidence="5 9" id="KW-0378">Hydrolase</keyword>
<organism evidence="9 10">
    <name type="scientific">Longispora fulva</name>
    <dbReference type="NCBI Taxonomy" id="619741"/>
    <lineage>
        <taxon>Bacteria</taxon>
        <taxon>Bacillati</taxon>
        <taxon>Actinomycetota</taxon>
        <taxon>Actinomycetes</taxon>
        <taxon>Micromonosporales</taxon>
        <taxon>Micromonosporaceae</taxon>
        <taxon>Longispora</taxon>
    </lineage>
</organism>
<dbReference type="GO" id="GO:0016042">
    <property type="term" value="P:lipid catabolic process"/>
    <property type="evidence" value="ECO:0007669"/>
    <property type="project" value="InterPro"/>
</dbReference>
<dbReference type="PANTHER" id="PTHR31956">
    <property type="entry name" value="NON-SPECIFIC PHOSPHOLIPASE C4-RELATED"/>
    <property type="match status" value="1"/>
</dbReference>
<evidence type="ECO:0000256" key="1">
    <source>
        <dbReference type="ARBA" id="ARBA00004191"/>
    </source>
</evidence>
<dbReference type="NCBIfam" id="TIGR03396">
    <property type="entry name" value="PC_PLC"/>
    <property type="match status" value="1"/>
</dbReference>
<keyword evidence="4" id="KW-0964">Secreted</keyword>
<dbReference type="InterPro" id="IPR000421">
    <property type="entry name" value="FA58C"/>
</dbReference>
<dbReference type="RefSeq" id="WP_197002063.1">
    <property type="nucleotide sequence ID" value="NZ_BONS01000004.1"/>
</dbReference>
<comment type="subcellular location">
    <subcellularLocation>
        <location evidence="1">Secreted</location>
        <location evidence="1">Cell wall</location>
    </subcellularLocation>
</comment>
<dbReference type="Pfam" id="PF04185">
    <property type="entry name" value="Phosphoesterase"/>
    <property type="match status" value="1"/>
</dbReference>